<sequence length="244" mass="26026">MNPVPTPPPTHSEGESSYNVPVSLPLAPTFAVPTPKAGPDSNSSSNTRKPDTILIYPNNIIPVDDIATPTMEEEVKIISNSNHGQQVLETISSAANKDQLQNTIQVGIHTPYTPTASESPVIVSNAVASTSGSSGSTAPTNLSTTRNILPLPKPRNGGIFRKEPNDVQKTSGASSTITAPTTSDPLLRSRARIGPSPLSQSVTAQDDQAKTEEEDYNDLMREMKEKAALRALNRSQVNVIEQHL</sequence>
<evidence type="ECO:0000313" key="1">
    <source>
        <dbReference type="EMBL" id="CAG8714797.1"/>
    </source>
</evidence>
<reference evidence="1" key="1">
    <citation type="submission" date="2021-06" db="EMBL/GenBank/DDBJ databases">
        <authorList>
            <person name="Kallberg Y."/>
            <person name="Tangrot J."/>
            <person name="Rosling A."/>
        </authorList>
    </citation>
    <scope>NUCLEOTIDE SEQUENCE</scope>
    <source>
        <strain evidence="1">CL356</strain>
    </source>
</reference>
<organism evidence="1 2">
    <name type="scientific">Acaulospora colombiana</name>
    <dbReference type="NCBI Taxonomy" id="27376"/>
    <lineage>
        <taxon>Eukaryota</taxon>
        <taxon>Fungi</taxon>
        <taxon>Fungi incertae sedis</taxon>
        <taxon>Mucoromycota</taxon>
        <taxon>Glomeromycotina</taxon>
        <taxon>Glomeromycetes</taxon>
        <taxon>Diversisporales</taxon>
        <taxon>Acaulosporaceae</taxon>
        <taxon>Acaulospora</taxon>
    </lineage>
</organism>
<name>A0ACA9PLM7_9GLOM</name>
<gene>
    <name evidence="1" type="ORF">ACOLOM_LOCUS10851</name>
</gene>
<dbReference type="EMBL" id="CAJVPT010036530">
    <property type="protein sequence ID" value="CAG8714797.1"/>
    <property type="molecule type" value="Genomic_DNA"/>
</dbReference>
<dbReference type="Proteomes" id="UP000789525">
    <property type="component" value="Unassembled WGS sequence"/>
</dbReference>
<comment type="caution">
    <text evidence="1">The sequence shown here is derived from an EMBL/GenBank/DDBJ whole genome shotgun (WGS) entry which is preliminary data.</text>
</comment>
<accession>A0ACA9PLM7</accession>
<proteinExistence type="predicted"/>
<protein>
    <submittedName>
        <fullName evidence="1">13346_t:CDS:1</fullName>
    </submittedName>
</protein>
<keyword evidence="2" id="KW-1185">Reference proteome</keyword>
<evidence type="ECO:0000313" key="2">
    <source>
        <dbReference type="Proteomes" id="UP000789525"/>
    </source>
</evidence>